<dbReference type="EMBL" id="JNBY01000008">
    <property type="protein sequence ID" value="KDN88001.1"/>
    <property type="molecule type" value="Genomic_DNA"/>
</dbReference>
<accession>A0A066ZCF5</accession>
<comment type="caution">
    <text evidence="2">The sequence shown here is derived from an EMBL/GenBank/DDBJ whole genome shotgun (WGS) entry which is preliminary data.</text>
</comment>
<organism evidence="2 3">
    <name type="scientific">Kitasatospora cheerisanensis KCTC 2395</name>
    <dbReference type="NCBI Taxonomy" id="1348663"/>
    <lineage>
        <taxon>Bacteria</taxon>
        <taxon>Bacillati</taxon>
        <taxon>Actinomycetota</taxon>
        <taxon>Actinomycetes</taxon>
        <taxon>Kitasatosporales</taxon>
        <taxon>Streptomycetaceae</taxon>
        <taxon>Kitasatospora</taxon>
    </lineage>
</organism>
<evidence type="ECO:0000313" key="3">
    <source>
        <dbReference type="Proteomes" id="UP000027178"/>
    </source>
</evidence>
<dbReference type="AlphaFoldDB" id="A0A066ZCF5"/>
<keyword evidence="3" id="KW-1185">Reference proteome</keyword>
<sequence length="123" mass="13034">MRWSGKVRFGLSGLDLATLPPKARSGDTLGGSIWPSAQRSGSSGMKIKGQVAPWAGPGDPTAEGCRTLLQTQPQKEVDVLEGDRVCVVDDHSPIAVVTVTATHYDAGSYGELEADLTVWNLKL</sequence>
<dbReference type="OrthoDB" id="4337391at2"/>
<name>A0A066ZCF5_9ACTN</name>
<proteinExistence type="predicted"/>
<dbReference type="HOGENOM" id="CLU_2012182_0_0_11"/>
<reference evidence="2 3" key="1">
    <citation type="submission" date="2014-05" db="EMBL/GenBank/DDBJ databases">
        <title>Draft Genome Sequence of Kitasatospora cheerisanensis KCTC 2395.</title>
        <authorList>
            <person name="Nam D.H."/>
        </authorList>
    </citation>
    <scope>NUCLEOTIDE SEQUENCE [LARGE SCALE GENOMIC DNA]</scope>
    <source>
        <strain evidence="2 3">KCTC 2395</strain>
    </source>
</reference>
<dbReference type="PATRIC" id="fig|1348663.4.peg.205"/>
<gene>
    <name evidence="2" type="ORF">KCH_02250</name>
</gene>
<evidence type="ECO:0000313" key="2">
    <source>
        <dbReference type="EMBL" id="KDN88001.1"/>
    </source>
</evidence>
<dbReference type="Proteomes" id="UP000027178">
    <property type="component" value="Unassembled WGS sequence"/>
</dbReference>
<evidence type="ECO:0000256" key="1">
    <source>
        <dbReference type="SAM" id="MobiDB-lite"/>
    </source>
</evidence>
<protein>
    <submittedName>
        <fullName evidence="2">Uncharacterized protein</fullName>
    </submittedName>
</protein>
<dbReference type="RefSeq" id="WP_035858161.1">
    <property type="nucleotide sequence ID" value="NZ_KK853997.1"/>
</dbReference>
<feature type="region of interest" description="Disordered" evidence="1">
    <location>
        <begin position="38"/>
        <end position="60"/>
    </location>
</feature>